<comment type="caution">
    <text evidence="2">The sequence shown here is derived from an EMBL/GenBank/DDBJ whole genome shotgun (WGS) entry which is preliminary data.</text>
</comment>
<keyword evidence="2" id="KW-0012">Acyltransferase</keyword>
<dbReference type="AlphaFoldDB" id="A0A170NN75"/>
<dbReference type="PIRSF" id="PIRSF000440">
    <property type="entry name" value="CAT"/>
    <property type="match status" value="1"/>
</dbReference>
<reference evidence="2 4" key="1">
    <citation type="journal article" date="2015" name="Biotechnol. Bioeng.">
        <title>Genome sequence and phenotypic characterization of Caulobacter segnis.</title>
        <authorList>
            <person name="Patel S."/>
            <person name="Fletcher B."/>
            <person name="Scott D.C."/>
            <person name="Ely B."/>
        </authorList>
    </citation>
    <scope>NUCLEOTIDE SEQUENCE [LARGE SCALE GENOMIC DNA]</scope>
    <source>
        <strain evidence="2 4">PS02</strain>
    </source>
</reference>
<dbReference type="PANTHER" id="PTHR38474">
    <property type="entry name" value="SLR0299 PROTEIN"/>
    <property type="match status" value="1"/>
</dbReference>
<dbReference type="EMBL" id="LROR01000038">
    <property type="protein sequence ID" value="OBR95350.1"/>
    <property type="molecule type" value="Genomic_DNA"/>
</dbReference>
<dbReference type="EC" id="2.3.1.28" evidence="2"/>
<evidence type="ECO:0000313" key="5">
    <source>
        <dbReference type="Proteomes" id="UP000093694"/>
    </source>
</evidence>
<evidence type="ECO:0000313" key="3">
    <source>
        <dbReference type="EMBL" id="OBR95350.1"/>
    </source>
</evidence>
<sequence>MFHVVDFEKWERREHFKYYTERLKCAYSITANLDVTLFKESLRKNNLKFYPSFIYCVSYNINSMPEFRMRLGENSQLIVYDIVHPNYTIFHKDDHTFSDIWSEYTDDFYKFYDNYKCDMKKYSHIKGVKIKANQPKNFYCISCVPWLTFTGYSTYSSESSPSLMPIITYGKYHEENGKWLMPFTVTISHAVADGYHVSKLINSIQETIDKQSFLVSDGVLTPPDA</sequence>
<dbReference type="EMBL" id="LITQ01000014">
    <property type="protein sequence ID" value="OAA93267.1"/>
    <property type="molecule type" value="Genomic_DNA"/>
</dbReference>
<dbReference type="InterPro" id="IPR023213">
    <property type="entry name" value="CAT-like_dom_sf"/>
</dbReference>
<dbReference type="RefSeq" id="WP_063601065.1">
    <property type="nucleotide sequence ID" value="NZ_LITQ01000014.1"/>
</dbReference>
<organism evidence="2 4">
    <name type="scientific">Clostridium coskatii</name>
    <dbReference type="NCBI Taxonomy" id="1705578"/>
    <lineage>
        <taxon>Bacteria</taxon>
        <taxon>Bacillati</taxon>
        <taxon>Bacillota</taxon>
        <taxon>Clostridia</taxon>
        <taxon>Eubacteriales</taxon>
        <taxon>Clostridiaceae</taxon>
        <taxon>Clostridium</taxon>
    </lineage>
</organism>
<accession>A0A170NN75</accession>
<gene>
    <name evidence="2" type="primary">cat</name>
    <name evidence="3" type="ORF">CLCOS_16740</name>
    <name evidence="2" type="ORF">WX73_00219</name>
</gene>
<feature type="active site" description="Proton acceptor" evidence="1">
    <location>
        <position position="189"/>
    </location>
</feature>
<dbReference type="PANTHER" id="PTHR38474:SF2">
    <property type="entry name" value="CHLORAMPHENICOL ACETYLTRANSFERASE"/>
    <property type="match status" value="1"/>
</dbReference>
<evidence type="ECO:0000313" key="2">
    <source>
        <dbReference type="EMBL" id="OAA93267.1"/>
    </source>
</evidence>
<dbReference type="Gene3D" id="3.30.559.10">
    <property type="entry name" value="Chloramphenicol acetyltransferase-like domain"/>
    <property type="match status" value="1"/>
</dbReference>
<keyword evidence="5" id="KW-1185">Reference proteome</keyword>
<dbReference type="PATRIC" id="fig|1705578.3.peg.603"/>
<dbReference type="InterPro" id="IPR001707">
    <property type="entry name" value="Cmp_AcTrfase"/>
</dbReference>
<reference evidence="3 5" key="2">
    <citation type="journal article" date="2016" name="Front. Microbiol.">
        <title>Industrial Acetogenic Biocatalysts: A Comparative Metabolic and Genomic Analysis.</title>
        <authorList>
            <person name="Bengelsdorf F."/>
            <person name="Poehlein A."/>
            <person name="Sonja S."/>
            <person name="Erz C."/>
            <person name="Hummel T."/>
            <person name="Hoffmeister S."/>
            <person name="Daniel R."/>
            <person name="Durre P."/>
        </authorList>
    </citation>
    <scope>NUCLEOTIDE SEQUENCE [LARGE SCALE GENOMIC DNA]</scope>
    <source>
        <strain evidence="3 5">PTA-10522</strain>
    </source>
</reference>
<dbReference type="Proteomes" id="UP000093694">
    <property type="component" value="Unassembled WGS sequence"/>
</dbReference>
<dbReference type="SMART" id="SM01059">
    <property type="entry name" value="CAT"/>
    <property type="match status" value="1"/>
</dbReference>
<dbReference type="GO" id="GO:0008811">
    <property type="term" value="F:chloramphenicol O-acetyltransferase activity"/>
    <property type="evidence" value="ECO:0007669"/>
    <property type="project" value="UniProtKB-EC"/>
</dbReference>
<evidence type="ECO:0000313" key="4">
    <source>
        <dbReference type="Proteomes" id="UP000077384"/>
    </source>
</evidence>
<name>A0A170NN75_9CLOT</name>
<dbReference type="SUPFAM" id="SSF52777">
    <property type="entry name" value="CoA-dependent acyltransferases"/>
    <property type="match status" value="1"/>
</dbReference>
<proteinExistence type="predicted"/>
<evidence type="ECO:0000256" key="1">
    <source>
        <dbReference type="PIRSR" id="PIRSR000440-1"/>
    </source>
</evidence>
<dbReference type="Pfam" id="PF00302">
    <property type="entry name" value="CAT"/>
    <property type="match status" value="1"/>
</dbReference>
<dbReference type="Proteomes" id="UP000077384">
    <property type="component" value="Unassembled WGS sequence"/>
</dbReference>
<keyword evidence="2" id="KW-0808">Transferase</keyword>
<protein>
    <submittedName>
        <fullName evidence="2">Chloramphenicol acetyltransferase</fullName>
        <ecNumber evidence="2">2.3.1.28</ecNumber>
    </submittedName>
</protein>